<feature type="transmembrane region" description="Helical" evidence="6">
    <location>
        <begin position="415"/>
        <end position="432"/>
    </location>
</feature>
<dbReference type="Gene3D" id="1.20.1250.20">
    <property type="entry name" value="MFS general substrate transporter like domains"/>
    <property type="match status" value="1"/>
</dbReference>
<protein>
    <submittedName>
        <fullName evidence="8">MFS transporter</fullName>
    </submittedName>
</protein>
<feature type="transmembrane region" description="Helical" evidence="6">
    <location>
        <begin position="206"/>
        <end position="225"/>
    </location>
</feature>
<evidence type="ECO:0000259" key="7">
    <source>
        <dbReference type="PROSITE" id="PS50850"/>
    </source>
</evidence>
<dbReference type="InterPro" id="IPR020846">
    <property type="entry name" value="MFS_dom"/>
</dbReference>
<organism evidence="8 9">
    <name type="scientific">Streptomyces asiaticus subsp. ignotus</name>
    <dbReference type="NCBI Taxonomy" id="3098222"/>
    <lineage>
        <taxon>Bacteria</taxon>
        <taxon>Bacillati</taxon>
        <taxon>Actinomycetota</taxon>
        <taxon>Actinomycetes</taxon>
        <taxon>Kitasatosporales</taxon>
        <taxon>Streptomycetaceae</taxon>
        <taxon>Streptomyces</taxon>
        <taxon>Streptomyces violaceusniger group</taxon>
    </lineage>
</organism>
<feature type="domain" description="Major facilitator superfamily (MFS) profile" evidence="7">
    <location>
        <begin position="15"/>
        <end position="471"/>
    </location>
</feature>
<sequence length="471" mass="48775">MTPRQETHDGASWAALAIVLVGTFITVLDYFIVNVAIPSMQDGLNASSAQAQGFIIAYGLAFTGGMITGGRLGDLYGRRRMYTLGVLIFTIASAACGLAPNAPFLIVARAVQGAAAALLVPQVLGILSATYHGERRARAFNAYGLAIGFASVLGQLIGGALITVDLFDLDWRSIFLINVPVGIAAVLLTGRLVPESRGEGRAQLDLVGAVLVTAGLVAIVLPLVQGHEQHWPMWGWVSMVLSVPLLGAFVVYQKRLGDAGGAPLIHLGLFRERVFSVGLVAVLLYFMAMGSFFLLLALYLQQGRGYSAMESGLIFSALSVGYFGSSLLSGRLARYLGRQLVAAGGLAVAVGYTAAGITVSQLGITGAIGWVVPSLLVAGVGMGMVTGPLTNTVLTGVVPEHSAAASGALSTMQEGGAALGVAVVGTVFYPALTDGRADSYSHAFALGVIPLVCFGAAVALVVQFFPRTSEK</sequence>
<dbReference type="Gene3D" id="1.20.1720.10">
    <property type="entry name" value="Multidrug resistance protein D"/>
    <property type="match status" value="1"/>
</dbReference>
<dbReference type="SUPFAM" id="SSF103473">
    <property type="entry name" value="MFS general substrate transporter"/>
    <property type="match status" value="1"/>
</dbReference>
<evidence type="ECO:0000256" key="2">
    <source>
        <dbReference type="ARBA" id="ARBA00022692"/>
    </source>
</evidence>
<dbReference type="PANTHER" id="PTHR42718:SF39">
    <property type="entry name" value="ACTINORHODIN TRANSPORTER-RELATED"/>
    <property type="match status" value="1"/>
</dbReference>
<proteinExistence type="predicted"/>
<comment type="caution">
    <text evidence="8">The sequence shown here is derived from an EMBL/GenBank/DDBJ whole genome shotgun (WGS) entry which is preliminary data.</text>
</comment>
<dbReference type="PANTHER" id="PTHR42718">
    <property type="entry name" value="MAJOR FACILITATOR SUPERFAMILY MULTIDRUG TRANSPORTER MFSC"/>
    <property type="match status" value="1"/>
</dbReference>
<evidence type="ECO:0000256" key="6">
    <source>
        <dbReference type="SAM" id="Phobius"/>
    </source>
</evidence>
<feature type="transmembrane region" description="Helical" evidence="6">
    <location>
        <begin position="273"/>
        <end position="300"/>
    </location>
</feature>
<dbReference type="Proteomes" id="UP001354709">
    <property type="component" value="Unassembled WGS sequence"/>
</dbReference>
<feature type="transmembrane region" description="Helical" evidence="6">
    <location>
        <begin position="174"/>
        <end position="194"/>
    </location>
</feature>
<evidence type="ECO:0000256" key="3">
    <source>
        <dbReference type="ARBA" id="ARBA00022989"/>
    </source>
</evidence>
<gene>
    <name evidence="8" type="ORF">V2J94_42115</name>
</gene>
<feature type="transmembrane region" description="Helical" evidence="6">
    <location>
        <begin position="49"/>
        <end position="69"/>
    </location>
</feature>
<comment type="subcellular location">
    <subcellularLocation>
        <location evidence="1">Cell membrane</location>
        <topology evidence="1">Multi-pass membrane protein</topology>
    </subcellularLocation>
</comment>
<evidence type="ECO:0000313" key="8">
    <source>
        <dbReference type="EMBL" id="MEE4598363.1"/>
    </source>
</evidence>
<evidence type="ECO:0000256" key="5">
    <source>
        <dbReference type="ARBA" id="ARBA00023251"/>
    </source>
</evidence>
<keyword evidence="2 6" id="KW-0812">Transmembrane</keyword>
<feature type="transmembrane region" description="Helical" evidence="6">
    <location>
        <begin position="370"/>
        <end position="394"/>
    </location>
</feature>
<feature type="transmembrane region" description="Helical" evidence="6">
    <location>
        <begin position="340"/>
        <end position="364"/>
    </location>
</feature>
<evidence type="ECO:0000256" key="4">
    <source>
        <dbReference type="ARBA" id="ARBA00023136"/>
    </source>
</evidence>
<feature type="transmembrane region" description="Helical" evidence="6">
    <location>
        <begin position="231"/>
        <end position="252"/>
    </location>
</feature>
<feature type="transmembrane region" description="Helical" evidence="6">
    <location>
        <begin position="81"/>
        <end position="100"/>
    </location>
</feature>
<feature type="transmembrane region" description="Helical" evidence="6">
    <location>
        <begin position="12"/>
        <end position="37"/>
    </location>
</feature>
<dbReference type="RefSeq" id="WP_330815692.1">
    <property type="nucleotide sequence ID" value="NZ_JAZBJO010000047.1"/>
</dbReference>
<feature type="transmembrane region" description="Helical" evidence="6">
    <location>
        <begin position="106"/>
        <end position="127"/>
    </location>
</feature>
<feature type="transmembrane region" description="Helical" evidence="6">
    <location>
        <begin position="444"/>
        <end position="465"/>
    </location>
</feature>
<dbReference type="PROSITE" id="PS50850">
    <property type="entry name" value="MFS"/>
    <property type="match status" value="1"/>
</dbReference>
<dbReference type="Pfam" id="PF07690">
    <property type="entry name" value="MFS_1"/>
    <property type="match status" value="1"/>
</dbReference>
<keyword evidence="3 6" id="KW-1133">Transmembrane helix</keyword>
<evidence type="ECO:0000313" key="9">
    <source>
        <dbReference type="Proteomes" id="UP001354709"/>
    </source>
</evidence>
<reference evidence="8 9" key="1">
    <citation type="submission" date="2023-11" db="EMBL/GenBank/DDBJ databases">
        <title>30 novel species of actinomycetes from the DSMZ collection.</title>
        <authorList>
            <person name="Nouioui I."/>
        </authorList>
    </citation>
    <scope>NUCLEOTIDE SEQUENCE [LARGE SCALE GENOMIC DNA]</scope>
    <source>
        <strain evidence="8 9">DSM 41524</strain>
    </source>
</reference>
<dbReference type="InterPro" id="IPR011701">
    <property type="entry name" value="MFS"/>
</dbReference>
<keyword evidence="5" id="KW-0046">Antibiotic resistance</keyword>
<keyword evidence="9" id="KW-1185">Reference proteome</keyword>
<dbReference type="CDD" id="cd17321">
    <property type="entry name" value="MFS_MMR_MDR_like"/>
    <property type="match status" value="1"/>
</dbReference>
<dbReference type="PRINTS" id="PR01036">
    <property type="entry name" value="TCRTETB"/>
</dbReference>
<keyword evidence="4 6" id="KW-0472">Membrane</keyword>
<feature type="transmembrane region" description="Helical" evidence="6">
    <location>
        <begin position="139"/>
        <end position="162"/>
    </location>
</feature>
<evidence type="ECO:0000256" key="1">
    <source>
        <dbReference type="ARBA" id="ARBA00004651"/>
    </source>
</evidence>
<name>A0ABU7QAG8_9ACTN</name>
<dbReference type="InterPro" id="IPR036259">
    <property type="entry name" value="MFS_trans_sf"/>
</dbReference>
<feature type="transmembrane region" description="Helical" evidence="6">
    <location>
        <begin position="306"/>
        <end position="328"/>
    </location>
</feature>
<dbReference type="EMBL" id="JAZBJO010000047">
    <property type="protein sequence ID" value="MEE4598363.1"/>
    <property type="molecule type" value="Genomic_DNA"/>
</dbReference>
<accession>A0ABU7QAG8</accession>